<feature type="domain" description="TFIIS-type" evidence="5">
    <location>
        <begin position="50"/>
        <end position="90"/>
    </location>
</feature>
<protein>
    <recommendedName>
        <fullName evidence="5">TFIIS-type domain-containing protein</fullName>
    </recommendedName>
</protein>
<dbReference type="SMART" id="SM00440">
    <property type="entry name" value="ZnF_C2C2"/>
    <property type="match status" value="1"/>
</dbReference>
<dbReference type="Gene3D" id="2.20.25.10">
    <property type="match status" value="1"/>
</dbReference>
<evidence type="ECO:0000256" key="4">
    <source>
        <dbReference type="PROSITE-ProRule" id="PRU00472"/>
    </source>
</evidence>
<organism evidence="6 7">
    <name type="scientific">Lactuca sativa</name>
    <name type="common">Garden lettuce</name>
    <dbReference type="NCBI Taxonomy" id="4236"/>
    <lineage>
        <taxon>Eukaryota</taxon>
        <taxon>Viridiplantae</taxon>
        <taxon>Streptophyta</taxon>
        <taxon>Embryophyta</taxon>
        <taxon>Tracheophyta</taxon>
        <taxon>Spermatophyta</taxon>
        <taxon>Magnoliopsida</taxon>
        <taxon>eudicotyledons</taxon>
        <taxon>Gunneridae</taxon>
        <taxon>Pentapetalae</taxon>
        <taxon>asterids</taxon>
        <taxon>campanulids</taxon>
        <taxon>Asterales</taxon>
        <taxon>Asteraceae</taxon>
        <taxon>Cichorioideae</taxon>
        <taxon>Cichorieae</taxon>
        <taxon>Lactucinae</taxon>
        <taxon>Lactuca</taxon>
    </lineage>
</organism>
<dbReference type="Proteomes" id="UP000235145">
    <property type="component" value="Unassembled WGS sequence"/>
</dbReference>
<comment type="caution">
    <text evidence="6">The sequence shown here is derived from an EMBL/GenBank/DDBJ whole genome shotgun (WGS) entry which is preliminary data.</text>
</comment>
<accession>A0A9R1WD86</accession>
<dbReference type="SUPFAM" id="SSF57783">
    <property type="entry name" value="Zinc beta-ribbon"/>
    <property type="match status" value="1"/>
</dbReference>
<name>A0A9R1WD86_LACSA</name>
<keyword evidence="1" id="KW-0479">Metal-binding</keyword>
<evidence type="ECO:0000256" key="1">
    <source>
        <dbReference type="ARBA" id="ARBA00022723"/>
    </source>
</evidence>
<keyword evidence="3" id="KW-0862">Zinc</keyword>
<keyword evidence="2 4" id="KW-0863">Zinc-finger</keyword>
<dbReference type="AlphaFoldDB" id="A0A9R1WD86"/>
<dbReference type="InterPro" id="IPR001222">
    <property type="entry name" value="Znf_TFIIS"/>
</dbReference>
<dbReference type="EMBL" id="NBSK02000002">
    <property type="protein sequence ID" value="KAJ0220692.1"/>
    <property type="molecule type" value="Genomic_DNA"/>
</dbReference>
<evidence type="ECO:0000313" key="7">
    <source>
        <dbReference type="Proteomes" id="UP000235145"/>
    </source>
</evidence>
<sequence>MEFCPTYGMLLKYELPNWHLPARIFCPTCQIKRKQCLVKNEIDPIITQDDMKNAPKTYQHCGHNKAAYIQFQTRSANEPMTIKFTLWEMW</sequence>
<gene>
    <name evidence="6" type="ORF">LSAT_V11C200097350</name>
</gene>
<evidence type="ECO:0000256" key="2">
    <source>
        <dbReference type="ARBA" id="ARBA00022771"/>
    </source>
</evidence>
<dbReference type="GO" id="GO:0008270">
    <property type="term" value="F:zinc ion binding"/>
    <property type="evidence" value="ECO:0007669"/>
    <property type="project" value="UniProtKB-KW"/>
</dbReference>
<reference evidence="6 7" key="1">
    <citation type="journal article" date="2017" name="Nat. Commun.">
        <title>Genome assembly with in vitro proximity ligation data and whole-genome triplication in lettuce.</title>
        <authorList>
            <person name="Reyes-Chin-Wo S."/>
            <person name="Wang Z."/>
            <person name="Yang X."/>
            <person name="Kozik A."/>
            <person name="Arikit S."/>
            <person name="Song C."/>
            <person name="Xia L."/>
            <person name="Froenicke L."/>
            <person name="Lavelle D.O."/>
            <person name="Truco M.J."/>
            <person name="Xia R."/>
            <person name="Zhu S."/>
            <person name="Xu C."/>
            <person name="Xu H."/>
            <person name="Xu X."/>
            <person name="Cox K."/>
            <person name="Korf I."/>
            <person name="Meyers B.C."/>
            <person name="Michelmore R.W."/>
        </authorList>
    </citation>
    <scope>NUCLEOTIDE SEQUENCE [LARGE SCALE GENOMIC DNA]</scope>
    <source>
        <strain evidence="7">cv. Salinas</strain>
        <tissue evidence="6">Seedlings</tissue>
    </source>
</reference>
<proteinExistence type="predicted"/>
<dbReference type="PROSITE" id="PS51133">
    <property type="entry name" value="ZF_TFIIS_2"/>
    <property type="match status" value="1"/>
</dbReference>
<evidence type="ECO:0000256" key="3">
    <source>
        <dbReference type="ARBA" id="ARBA00022833"/>
    </source>
</evidence>
<evidence type="ECO:0000313" key="6">
    <source>
        <dbReference type="EMBL" id="KAJ0220692.1"/>
    </source>
</evidence>
<keyword evidence="7" id="KW-1185">Reference proteome</keyword>
<dbReference type="GO" id="GO:0003676">
    <property type="term" value="F:nucleic acid binding"/>
    <property type="evidence" value="ECO:0007669"/>
    <property type="project" value="InterPro"/>
</dbReference>
<dbReference type="GO" id="GO:0006351">
    <property type="term" value="P:DNA-templated transcription"/>
    <property type="evidence" value="ECO:0007669"/>
    <property type="project" value="InterPro"/>
</dbReference>
<dbReference type="Pfam" id="PF01096">
    <property type="entry name" value="Zn_ribbon_TFIIS"/>
    <property type="match status" value="1"/>
</dbReference>
<evidence type="ECO:0000259" key="5">
    <source>
        <dbReference type="PROSITE" id="PS51133"/>
    </source>
</evidence>